<dbReference type="Ensembl" id="ENSSVLT00005006377.1">
    <property type="protein sequence ID" value="ENSSVLP00005005742.1"/>
    <property type="gene ID" value="ENSSVLG00005004649.1"/>
</dbReference>
<organism evidence="2 3">
    <name type="scientific">Sciurus vulgaris</name>
    <name type="common">Eurasian red squirrel</name>
    <dbReference type="NCBI Taxonomy" id="55149"/>
    <lineage>
        <taxon>Eukaryota</taxon>
        <taxon>Metazoa</taxon>
        <taxon>Chordata</taxon>
        <taxon>Craniata</taxon>
        <taxon>Vertebrata</taxon>
        <taxon>Euteleostomi</taxon>
        <taxon>Mammalia</taxon>
        <taxon>Eutheria</taxon>
        <taxon>Euarchontoglires</taxon>
        <taxon>Glires</taxon>
        <taxon>Rodentia</taxon>
        <taxon>Sciuromorpha</taxon>
        <taxon>Sciuridae</taxon>
        <taxon>Sciurinae</taxon>
        <taxon>Sciurini</taxon>
        <taxon>Sciurus</taxon>
    </lineage>
</organism>
<keyword evidence="3" id="KW-1185">Reference proteome</keyword>
<accession>A0A8D2AT47</accession>
<protein>
    <submittedName>
        <fullName evidence="2">Uncharacterized protein</fullName>
    </submittedName>
</protein>
<name>A0A8D2AT47_SCIVU</name>
<reference evidence="2" key="1">
    <citation type="submission" date="2025-08" db="UniProtKB">
        <authorList>
            <consortium name="Ensembl"/>
        </authorList>
    </citation>
    <scope>IDENTIFICATION</scope>
</reference>
<evidence type="ECO:0000256" key="1">
    <source>
        <dbReference type="SAM" id="MobiDB-lite"/>
    </source>
</evidence>
<proteinExistence type="predicted"/>
<evidence type="ECO:0000313" key="3">
    <source>
        <dbReference type="Proteomes" id="UP000694564"/>
    </source>
</evidence>
<evidence type="ECO:0000313" key="2">
    <source>
        <dbReference type="Ensembl" id="ENSSVLP00005005742.1"/>
    </source>
</evidence>
<reference evidence="2" key="2">
    <citation type="submission" date="2025-09" db="UniProtKB">
        <authorList>
            <consortium name="Ensembl"/>
        </authorList>
    </citation>
    <scope>IDENTIFICATION</scope>
</reference>
<feature type="region of interest" description="Disordered" evidence="1">
    <location>
        <begin position="61"/>
        <end position="91"/>
    </location>
</feature>
<dbReference type="OrthoDB" id="71310at2759"/>
<sequence length="172" mass="18515">MEQRLAEFREARKRAGLAAQPSTSSRNAQTSGEKAEVAATPKAAPGWLTRFLVLVRKPRPANARAPPSLAQEAAQPGSSSAQPPRSAALPPPWDQSPLINVTFLKVASLVVLLGLFVELEIRPGTRGLRDKKKGAKSALLCVQPRLRGHPGHPDSRAVGTERELQFRPLAGR</sequence>
<dbReference type="AlphaFoldDB" id="A0A8D2AT47"/>
<feature type="region of interest" description="Disordered" evidence="1">
    <location>
        <begin position="1"/>
        <end position="41"/>
    </location>
</feature>
<feature type="compositionally biased region" description="Polar residues" evidence="1">
    <location>
        <begin position="20"/>
        <end position="32"/>
    </location>
</feature>
<feature type="compositionally biased region" description="Basic and acidic residues" evidence="1">
    <location>
        <begin position="1"/>
        <end position="10"/>
    </location>
</feature>
<dbReference type="Proteomes" id="UP000694564">
    <property type="component" value="Chromosome 7"/>
</dbReference>